<gene>
    <name evidence="9" type="ORF">GCM10009627_27280</name>
</gene>
<evidence type="ECO:0000256" key="5">
    <source>
        <dbReference type="ARBA" id="ARBA00022989"/>
    </source>
</evidence>
<protein>
    <submittedName>
        <fullName evidence="9">MFS transporter</fullName>
    </submittedName>
</protein>
<feature type="transmembrane region" description="Helical" evidence="7">
    <location>
        <begin position="231"/>
        <end position="253"/>
    </location>
</feature>
<dbReference type="InterPro" id="IPR004638">
    <property type="entry name" value="EmrB-like"/>
</dbReference>
<dbReference type="Gene3D" id="1.20.1720.10">
    <property type="entry name" value="Multidrug resistance protein D"/>
    <property type="match status" value="1"/>
</dbReference>
<evidence type="ECO:0000256" key="6">
    <source>
        <dbReference type="ARBA" id="ARBA00023136"/>
    </source>
</evidence>
<feature type="transmembrane region" description="Helical" evidence="7">
    <location>
        <begin position="409"/>
        <end position="427"/>
    </location>
</feature>
<evidence type="ECO:0000259" key="8">
    <source>
        <dbReference type="PROSITE" id="PS50850"/>
    </source>
</evidence>
<dbReference type="Gene3D" id="1.20.1250.20">
    <property type="entry name" value="MFS general substrate transporter like domains"/>
    <property type="match status" value="1"/>
</dbReference>
<dbReference type="RefSeq" id="WP_204607010.1">
    <property type="nucleotide sequence ID" value="NZ_BAAAJX010000016.1"/>
</dbReference>
<dbReference type="CDD" id="cd17321">
    <property type="entry name" value="MFS_MMR_MDR_like"/>
    <property type="match status" value="1"/>
</dbReference>
<comment type="caution">
    <text evidence="9">The sequence shown here is derived from an EMBL/GenBank/DDBJ whole genome shotgun (WGS) entry which is preliminary data.</text>
</comment>
<dbReference type="PROSITE" id="PS50850">
    <property type="entry name" value="MFS"/>
    <property type="match status" value="1"/>
</dbReference>
<dbReference type="NCBIfam" id="TIGR00711">
    <property type="entry name" value="efflux_EmrB"/>
    <property type="match status" value="1"/>
</dbReference>
<organism evidence="9 10">
    <name type="scientific">Curtobacterium herbarum</name>
    <dbReference type="NCBI Taxonomy" id="150122"/>
    <lineage>
        <taxon>Bacteria</taxon>
        <taxon>Bacillati</taxon>
        <taxon>Actinomycetota</taxon>
        <taxon>Actinomycetes</taxon>
        <taxon>Micrococcales</taxon>
        <taxon>Microbacteriaceae</taxon>
        <taxon>Curtobacterium</taxon>
    </lineage>
</organism>
<evidence type="ECO:0000313" key="9">
    <source>
        <dbReference type="EMBL" id="GAA1494382.1"/>
    </source>
</evidence>
<keyword evidence="5 7" id="KW-1133">Transmembrane helix</keyword>
<feature type="transmembrane region" description="Helical" evidence="7">
    <location>
        <begin position="362"/>
        <end position="388"/>
    </location>
</feature>
<feature type="transmembrane region" description="Helical" evidence="7">
    <location>
        <begin position="338"/>
        <end position="356"/>
    </location>
</feature>
<evidence type="ECO:0000256" key="7">
    <source>
        <dbReference type="SAM" id="Phobius"/>
    </source>
</evidence>
<feature type="transmembrane region" description="Helical" evidence="7">
    <location>
        <begin position="310"/>
        <end position="331"/>
    </location>
</feature>
<feature type="domain" description="Major facilitator superfamily (MFS) profile" evidence="8">
    <location>
        <begin position="19"/>
        <end position="494"/>
    </location>
</feature>
<name>A0ABP4K5X3_9MICO</name>
<dbReference type="InterPro" id="IPR011701">
    <property type="entry name" value="MFS"/>
</dbReference>
<reference evidence="10" key="1">
    <citation type="journal article" date="2019" name="Int. J. Syst. Evol. Microbiol.">
        <title>The Global Catalogue of Microorganisms (GCM) 10K type strain sequencing project: providing services to taxonomists for standard genome sequencing and annotation.</title>
        <authorList>
            <consortium name="The Broad Institute Genomics Platform"/>
            <consortium name="The Broad Institute Genome Sequencing Center for Infectious Disease"/>
            <person name="Wu L."/>
            <person name="Ma J."/>
        </authorList>
    </citation>
    <scope>NUCLEOTIDE SEQUENCE [LARGE SCALE GENOMIC DNA]</scope>
    <source>
        <strain evidence="10">JCM 12140</strain>
    </source>
</reference>
<feature type="transmembrane region" description="Helical" evidence="7">
    <location>
        <begin position="85"/>
        <end position="104"/>
    </location>
</feature>
<feature type="transmembrane region" description="Helical" evidence="7">
    <location>
        <begin position="471"/>
        <end position="490"/>
    </location>
</feature>
<dbReference type="EMBL" id="BAAAJX010000016">
    <property type="protein sequence ID" value="GAA1494382.1"/>
    <property type="molecule type" value="Genomic_DNA"/>
</dbReference>
<evidence type="ECO:0000256" key="3">
    <source>
        <dbReference type="ARBA" id="ARBA00022475"/>
    </source>
</evidence>
<keyword evidence="3" id="KW-1003">Cell membrane</keyword>
<feature type="transmembrane region" description="Helical" evidence="7">
    <location>
        <begin position="55"/>
        <end position="73"/>
    </location>
</feature>
<keyword evidence="2" id="KW-0813">Transport</keyword>
<dbReference type="PANTHER" id="PTHR42718">
    <property type="entry name" value="MAJOR FACILITATOR SUPERFAMILY MULTIDRUG TRANSPORTER MFSC"/>
    <property type="match status" value="1"/>
</dbReference>
<sequence>MGTAMPRPRRTLRGNPIATLVAVCFGLFMVGLDATVVSIANPAIAADLGTTFTQLQWITNAYLLALAVFLILGGKLGDRFGRRRMYLIGVVAFALSSVAIGLVGSATGVIVFRAVQGLSAALLMPQTLALLRATFPKEKFGVAVGVWGGASSVAIAAGPIVAGVLVASLGWESVFFVNAPIAVIGLVIGGLVLRESTAPHRGRFDVPGVVLLALGLFGIVLAVVQSESWGWTSPLTLGVLLAGVVLLVVFVVVELRVIDPLLPMSLFRSSSLSIGGLAVGANFFAMLGVTFFLSLYMLNLRGVTGLQAGLMQLPLSGVSIIASPIGAALVGKLGIRRTLTIGLLMVGVALFLLTGTTQDSPYIGMAIPFVVFALGAGFTMTAGAEAVVGGAPVQLAGVAGGFQATALQLGGALGTSVLSAVVSAGVLSGTAGLGLGTAARQGLVQGIVPDGLGAAASAAARDAFLGGLHTAFVVAGVVAVVVAVLAAVFVRTRSTHAPAEVLEETVEASAGHA</sequence>
<proteinExistence type="predicted"/>
<keyword evidence="6 7" id="KW-0472">Membrane</keyword>
<feature type="transmembrane region" description="Helical" evidence="7">
    <location>
        <begin position="110"/>
        <end position="131"/>
    </location>
</feature>
<feature type="transmembrane region" description="Helical" evidence="7">
    <location>
        <begin position="205"/>
        <end position="225"/>
    </location>
</feature>
<comment type="subcellular location">
    <subcellularLocation>
        <location evidence="1">Cell membrane</location>
        <topology evidence="1">Multi-pass membrane protein</topology>
    </subcellularLocation>
</comment>
<dbReference type="Pfam" id="PF07690">
    <property type="entry name" value="MFS_1"/>
    <property type="match status" value="1"/>
</dbReference>
<dbReference type="SUPFAM" id="SSF103473">
    <property type="entry name" value="MFS general substrate transporter"/>
    <property type="match status" value="2"/>
</dbReference>
<dbReference type="InterPro" id="IPR036259">
    <property type="entry name" value="MFS_trans_sf"/>
</dbReference>
<dbReference type="InterPro" id="IPR020846">
    <property type="entry name" value="MFS_dom"/>
</dbReference>
<dbReference type="Proteomes" id="UP001501742">
    <property type="component" value="Unassembled WGS sequence"/>
</dbReference>
<accession>A0ABP4K5X3</accession>
<evidence type="ECO:0000256" key="2">
    <source>
        <dbReference type="ARBA" id="ARBA00022448"/>
    </source>
</evidence>
<evidence type="ECO:0000256" key="1">
    <source>
        <dbReference type="ARBA" id="ARBA00004651"/>
    </source>
</evidence>
<feature type="transmembrane region" description="Helical" evidence="7">
    <location>
        <begin position="143"/>
        <end position="167"/>
    </location>
</feature>
<feature type="transmembrane region" description="Helical" evidence="7">
    <location>
        <begin position="274"/>
        <end position="298"/>
    </location>
</feature>
<dbReference type="PANTHER" id="PTHR42718:SF42">
    <property type="entry name" value="EXPORT PROTEIN"/>
    <property type="match status" value="1"/>
</dbReference>
<keyword evidence="4 7" id="KW-0812">Transmembrane</keyword>
<keyword evidence="10" id="KW-1185">Reference proteome</keyword>
<feature type="transmembrane region" description="Helical" evidence="7">
    <location>
        <begin position="173"/>
        <end position="193"/>
    </location>
</feature>
<evidence type="ECO:0000313" key="10">
    <source>
        <dbReference type="Proteomes" id="UP001501742"/>
    </source>
</evidence>
<evidence type="ECO:0000256" key="4">
    <source>
        <dbReference type="ARBA" id="ARBA00022692"/>
    </source>
</evidence>